<proteinExistence type="predicted"/>
<dbReference type="PROSITE" id="PS51257">
    <property type="entry name" value="PROKAR_LIPOPROTEIN"/>
    <property type="match status" value="1"/>
</dbReference>
<keyword evidence="2" id="KW-1185">Reference proteome</keyword>
<gene>
    <name evidence="1" type="ORF">ACFSR1_07680</name>
</gene>
<comment type="caution">
    <text evidence="1">The sequence shown here is derived from an EMBL/GenBank/DDBJ whole genome shotgun (WGS) entry which is preliminary data.</text>
</comment>
<sequence length="160" mass="18891">MKNVLYLIIIFLVISCNRKPETFKYFDREKGVYVLDTLPYNSIRDYPKIRRCKNPDFLIKGIVEANFVYESAIGIGGIYPKQYARFERLTELLDEIQMFELIKHENPIVRVYAYKGLSVKKSKLIDKAEKILERDTAQFNYQTGCLIWTNKVSEYITPKE</sequence>
<reference evidence="2" key="1">
    <citation type="journal article" date="2019" name="Int. J. Syst. Evol. Microbiol.">
        <title>The Global Catalogue of Microorganisms (GCM) 10K type strain sequencing project: providing services to taxonomists for standard genome sequencing and annotation.</title>
        <authorList>
            <consortium name="The Broad Institute Genomics Platform"/>
            <consortium name="The Broad Institute Genome Sequencing Center for Infectious Disease"/>
            <person name="Wu L."/>
            <person name="Ma J."/>
        </authorList>
    </citation>
    <scope>NUCLEOTIDE SEQUENCE [LARGE SCALE GENOMIC DNA]</scope>
    <source>
        <strain evidence="2">KCTC 52274</strain>
    </source>
</reference>
<accession>A0ABW5LFE8</accession>
<dbReference type="EMBL" id="JBHULE010000008">
    <property type="protein sequence ID" value="MFD2562551.1"/>
    <property type="molecule type" value="Genomic_DNA"/>
</dbReference>
<organism evidence="1 2">
    <name type="scientific">Aquimarina rubra</name>
    <dbReference type="NCBI Taxonomy" id="1920033"/>
    <lineage>
        <taxon>Bacteria</taxon>
        <taxon>Pseudomonadati</taxon>
        <taxon>Bacteroidota</taxon>
        <taxon>Flavobacteriia</taxon>
        <taxon>Flavobacteriales</taxon>
        <taxon>Flavobacteriaceae</taxon>
        <taxon>Aquimarina</taxon>
    </lineage>
</organism>
<name>A0ABW5LFE8_9FLAO</name>
<evidence type="ECO:0000313" key="2">
    <source>
        <dbReference type="Proteomes" id="UP001597319"/>
    </source>
</evidence>
<protein>
    <submittedName>
        <fullName evidence="1">Uncharacterized protein</fullName>
    </submittedName>
</protein>
<evidence type="ECO:0000313" key="1">
    <source>
        <dbReference type="EMBL" id="MFD2562551.1"/>
    </source>
</evidence>
<dbReference type="Proteomes" id="UP001597319">
    <property type="component" value="Unassembled WGS sequence"/>
</dbReference>
<dbReference type="RefSeq" id="WP_378291239.1">
    <property type="nucleotide sequence ID" value="NZ_JBHULE010000008.1"/>
</dbReference>